<reference evidence="1" key="1">
    <citation type="journal article" date="2014" name="PLoS ONE">
        <title>Transcriptome-Based Identification of ABC Transporters in the Western Tarnished Plant Bug Lygus hesperus.</title>
        <authorList>
            <person name="Hull J.J."/>
            <person name="Chaney K."/>
            <person name="Geib S.M."/>
            <person name="Fabrick J.A."/>
            <person name="Brent C.S."/>
            <person name="Walsh D."/>
            <person name="Lavine L.C."/>
        </authorList>
    </citation>
    <scope>NUCLEOTIDE SEQUENCE</scope>
</reference>
<reference evidence="1" key="2">
    <citation type="submission" date="2014-07" db="EMBL/GenBank/DDBJ databases">
        <authorList>
            <person name="Hull J."/>
        </authorList>
    </citation>
    <scope>NUCLEOTIDE SEQUENCE</scope>
</reference>
<dbReference type="GO" id="GO:0003743">
    <property type="term" value="F:translation initiation factor activity"/>
    <property type="evidence" value="ECO:0007669"/>
    <property type="project" value="UniProtKB-KW"/>
</dbReference>
<protein>
    <submittedName>
        <fullName evidence="1">Eukaryotic translation initiation factor 3 subunit M</fullName>
    </submittedName>
</protein>
<proteinExistence type="predicted"/>
<gene>
    <name evidence="1" type="ORF">CM83_105935</name>
</gene>
<evidence type="ECO:0000313" key="1">
    <source>
        <dbReference type="EMBL" id="JAG00205.1"/>
    </source>
</evidence>
<dbReference type="EMBL" id="GBHO01043399">
    <property type="protein sequence ID" value="JAG00205.1"/>
    <property type="molecule type" value="Transcribed_RNA"/>
</dbReference>
<keyword evidence="1" id="KW-0396">Initiation factor</keyword>
<feature type="non-terminal residue" evidence="1">
    <location>
        <position position="155"/>
    </location>
</feature>
<name>A0A0A9W5S2_LYGHE</name>
<keyword evidence="1" id="KW-0648">Protein biosynthesis</keyword>
<dbReference type="AlphaFoldDB" id="A0A0A9W5S2"/>
<accession>A0A0A9W5S2</accession>
<organism evidence="1">
    <name type="scientific">Lygus hesperus</name>
    <name type="common">Western plant bug</name>
    <dbReference type="NCBI Taxonomy" id="30085"/>
    <lineage>
        <taxon>Eukaryota</taxon>
        <taxon>Metazoa</taxon>
        <taxon>Ecdysozoa</taxon>
        <taxon>Arthropoda</taxon>
        <taxon>Hexapoda</taxon>
        <taxon>Insecta</taxon>
        <taxon>Pterygota</taxon>
        <taxon>Neoptera</taxon>
        <taxon>Paraneoptera</taxon>
        <taxon>Hemiptera</taxon>
        <taxon>Heteroptera</taxon>
        <taxon>Panheteroptera</taxon>
        <taxon>Cimicomorpha</taxon>
        <taxon>Miridae</taxon>
        <taxon>Mirini</taxon>
        <taxon>Lygus</taxon>
    </lineage>
</organism>
<sequence>DKHAPVCVSRVKTPPSPWITDEIKLKIKEKEKLRRKADRTGDPYWSELYRSAKNEVNRLRKSARSRYFNQIFSSTTASDQVWKHLRGLGLGSAAREFDETNMGISLDEINQFFVSSSGAGEVEVVAPSVGFCEDKFFFPFIYLEDFVPFFKYLRS</sequence>
<feature type="non-terminal residue" evidence="1">
    <location>
        <position position="1"/>
    </location>
</feature>